<evidence type="ECO:0000313" key="3">
    <source>
        <dbReference type="Proteomes" id="UP000187059"/>
    </source>
</evidence>
<dbReference type="InterPro" id="IPR013320">
    <property type="entry name" value="ConA-like_dom_sf"/>
</dbReference>
<dbReference type="RefSeq" id="WP_076706210.1">
    <property type="nucleotide sequence ID" value="NZ_CP015095.1"/>
</dbReference>
<dbReference type="OrthoDB" id="9773411at2"/>
<dbReference type="KEGG" id="paby:Ga0080574_TMP4989"/>
<dbReference type="Proteomes" id="UP000187059">
    <property type="component" value="Plasmid pPABY4"/>
</dbReference>
<feature type="region of interest" description="Disordered" evidence="1">
    <location>
        <begin position="1892"/>
        <end position="1919"/>
    </location>
</feature>
<evidence type="ECO:0000256" key="1">
    <source>
        <dbReference type="SAM" id="MobiDB-lite"/>
    </source>
</evidence>
<dbReference type="Gene3D" id="2.60.120.200">
    <property type="match status" value="3"/>
</dbReference>
<accession>A0A1P8V0W2</accession>
<evidence type="ECO:0000313" key="2">
    <source>
        <dbReference type="EMBL" id="APZ55271.1"/>
    </source>
</evidence>
<dbReference type="GO" id="GO:0030246">
    <property type="term" value="F:carbohydrate binding"/>
    <property type="evidence" value="ECO:0007669"/>
    <property type="project" value="UniProtKB-KW"/>
</dbReference>
<geneLocation type="plasmid" evidence="3">
    <name>ppaby4</name>
</geneLocation>
<reference evidence="2 3" key="1">
    <citation type="submission" date="2016-04" db="EMBL/GenBank/DDBJ databases">
        <title>Deep-sea bacteria in the southern Pacific.</title>
        <authorList>
            <person name="Tang K."/>
        </authorList>
    </citation>
    <scope>NUCLEOTIDE SEQUENCE [LARGE SCALE GENOMIC DNA]</scope>
    <source>
        <strain evidence="2 3">JLT2014</strain>
        <plasmid evidence="3">ppaby4</plasmid>
    </source>
</reference>
<name>A0A1P8V0W2_9RHOB</name>
<keyword evidence="2" id="KW-0430">Lectin</keyword>
<keyword evidence="3" id="KW-1185">Reference proteome</keyword>
<dbReference type="Pfam" id="PF13385">
    <property type="entry name" value="Laminin_G_3"/>
    <property type="match status" value="2"/>
</dbReference>
<feature type="compositionally biased region" description="Polar residues" evidence="1">
    <location>
        <begin position="1894"/>
        <end position="1913"/>
    </location>
</feature>
<protein>
    <submittedName>
        <fullName evidence="2">Concanavalin A-like lectin/glucanases superfamily protein</fullName>
    </submittedName>
</protein>
<organism evidence="2 3">
    <name type="scientific">Salipiger abyssi</name>
    <dbReference type="NCBI Taxonomy" id="1250539"/>
    <lineage>
        <taxon>Bacteria</taxon>
        <taxon>Pseudomonadati</taxon>
        <taxon>Pseudomonadota</taxon>
        <taxon>Alphaproteobacteria</taxon>
        <taxon>Rhodobacterales</taxon>
        <taxon>Roseobacteraceae</taxon>
        <taxon>Salipiger</taxon>
    </lineage>
</organism>
<sequence length="2365" mass="251338">MLQFDQLVSLNFQGLVVVFGRVAGSDSPDIYFNVLGPGTDPDSAALDWTGFTKLSFPDQVRQVGMGLITVLADAETMQPSTAPFRVVTDQKYISIVQQSARGTLYVNRFRLLKTGSGSNQKTVSYTLNPAWEVRFVRSHKQDVPLDKSDTQEYLDADGKPFLEPALELSMVDAVADGNFDVALLPVAGSETLAWQFWTLAPDGTTINLFNFPPSSDGLFDITGKTLGENYGIAPDSSFTVLPEKEADPLALAGPPRAALFVKHEKVVQSDGSSIGVKRASRVMLTLPVTLDDETETVTIDSAIGNAGTMAQLDGAILADAIVPAEFDLVFTTGSYLDLTPGEGDNPLAIAGPYEMHFMAAPRMLSDGLTILGGDPAADPKTAAPYVKVVDGGKLEIGFGDGTNAVSCRSLHQVLFPQTWSEITVAYGGAGATPFTLTVNDNPVPLTACTAEAEPTGAPVTTIGGASAGYEGALNRIRIAVGGTDVLDLPSNAVDYSTTPPTTPNMISNGLTAAVYGPKPEPSTAPVSINTNGAFYVDAAGLSYYVGLADFIAPKDPACLIDGSDGLLHLYYRGKDDLLSVSQYSTRSARATFYADWSTDWSEDAPLALTREKVALYRNIPSEDWSHVSATVLAAPDNSQTGFVNFVAHRVGTYMNDSAIEVTASAISPLLCDVTVTGPEGVGEEIWTGLPRSIEPFSRIWNGAGAGNPDDQAVLNQSRPFFDYTGTTLSVLAATSAQDGYFLFTSVPGMALTLGSAAVEEGSTSDLATLAFTSSIPPKWTDGATLTHRWPDMPATARGVTDVLSGRSDSYDYATVETPGTRAYGLPVALTRSDDAMAHVVIFVRDALGDFSATVSSGPASDRCDVEIAGYALPDVPRDQTGFARVLNGDDTEYGYPEGYTEEIVPQIYALTNGLTASVLNATAAQTSPLAYAGLLRALYQGPHYDASTIAPMAKSPARVLQKAELVTDSGRTSVTGSRLFGAVIADPPTNGGLGRLSDTASYTNGKAPVLMPGINGGWMRVVPQFSLQNEARSASYVGFDIDKSYPPALQLAIDSDLTVESWLKPDASARGETSRLLTYNETGTLNHPDLPVQYMMGTQQGPGLIVDDNTYLGASFNFTGPDLTLQTYVKPSSDTASGQIFMVSAVRGGATFLTLSVTPIGKAELSFRGGTATVTSTGTLPAQTWSCITLSVTDIGAGKVSLKLYVDDGAPVTVEAENDFSDPLGALTVGSNTGGSMQATLNGVAFWQRALSDTEVRESVLYGFPDNDPQLGIRWNLAEGAGTQIMNAAASGPDYDTKVINPASPAWDAAGAFDVPYAGRNDYVLVSNRIVKDWTHVALSSKQGWGLALDGASSGTVADGDAFNPGPSFALEAWVLPDTVNNKQIILEKPGSYSLAVTTLGQVSLTVNLTQESSDYRLPPTHFDHSVSTAIAAGKASYVAVNFTSGTVPNDSGSNEFVAQKYFVKASIYVDGQLAAENNVEDLDQPVSISNEDSAFYLGIGGARTFEFIGKISHVRVWGRTLNSAEIARVNAFHTLPASRDGLTASWDFDEQSGTVARDAVGDNDMVLSSNQLWTLWQDVASAEIWVDGGASLPQRKTATDLGGYGDSQMTIGGALAEGSLTLPFTGQFDDIRLFSIRLTGTQIGESNNTPLGGQEDGLNAYWMVDAGSGGVLYDMTGKGNNGSLLPKAKPPVWSAGAAPIQNEAEYVVNALGGAVDYHSAQIAGQPSVVEYASLQKDAYGAVYSVMMRGYFYFTDVGNTELQTGYKVGDLDTVFVGQVQSKPSIVGYIEGGPPLPSENQTLAYWSGDMGGPARLYSTTSTVAYIESETKTWSFSASQGSTFKGEFNIKGGLYQVTKTGTSVGVGAEAETEALENKLKIGAKLKIGGDIGHTDGVSQSHSQTQALTASLTPSGTWEPEDNILNPTVGRRYIQNNLGAAIVKSATADLYMMALKGTQTPVGYQLIPNETIPVDTNIIDFPINPKYVKNGTLDGKVGLVNDPDYPNANAERGSYFKPVEAYALKRRIEKQEQQLAAYYDQFSTDKYRVIGSLGRVKDELGENPAFNFGDQTNQRSLCNNYVWSAGGGLRKEEQSVANSYSETYTGASSLTVAGGIEASADIGTPFGGYYIEADVLLGNTWSMTATKSASASNAFSLACTVSPTEFLSAPIMETDETGALLFKGYEKTPAPGKVDAYRYMAFLLAPAAENFTALNQVVDPNWLNNATTAAASAMREALSDATQPWRLLYRTTYVSRVPAPFQPVRDDTTSPTITPPANVPSNYWLMAIVNRFVPTPSPTPLEIGTAIDQVLGSRATPGVLKDLIPWWESFYAKAQEYGSEEFIELAELRVDLLDYMLSAYEAAAYAES</sequence>
<proteinExistence type="predicted"/>
<dbReference type="EMBL" id="CP015095">
    <property type="protein sequence ID" value="APZ55271.1"/>
    <property type="molecule type" value="Genomic_DNA"/>
</dbReference>
<dbReference type="SUPFAM" id="SSF49899">
    <property type="entry name" value="Concanavalin A-like lectins/glucanases"/>
    <property type="match status" value="3"/>
</dbReference>
<keyword evidence="2" id="KW-0614">Plasmid</keyword>
<gene>
    <name evidence="2" type="ORF">Ga0080574_TMP4989</name>
</gene>